<evidence type="ECO:0000256" key="2">
    <source>
        <dbReference type="SAM" id="Phobius"/>
    </source>
</evidence>
<protein>
    <recommendedName>
        <fullName evidence="5">Secreted protein</fullName>
    </recommendedName>
</protein>
<dbReference type="EMBL" id="BAAAPF010000025">
    <property type="protein sequence ID" value="GAA2114913.1"/>
    <property type="molecule type" value="Genomic_DNA"/>
</dbReference>
<keyword evidence="2" id="KW-0812">Transmembrane</keyword>
<feature type="region of interest" description="Disordered" evidence="1">
    <location>
        <begin position="328"/>
        <end position="356"/>
    </location>
</feature>
<dbReference type="Proteomes" id="UP001500443">
    <property type="component" value="Unassembled WGS sequence"/>
</dbReference>
<keyword evidence="4" id="KW-1185">Reference proteome</keyword>
<feature type="transmembrane region" description="Helical" evidence="2">
    <location>
        <begin position="7"/>
        <end position="26"/>
    </location>
</feature>
<name>A0ABP5JAI2_9ACTN</name>
<dbReference type="RefSeq" id="WP_344288981.1">
    <property type="nucleotide sequence ID" value="NZ_BAAAPF010000025.1"/>
</dbReference>
<sequence>MSSGHRTVTVFLTVICLLVLSIAGLTAGWPRWLWPAYGAVLLAGTIAAVRAGALRDGDIPPECTLEPDLPIPPPPRQEHRITRIALPSAVPDYDFLFSATVRWIPQESESPHFDPCGLAVHAVLLRAREFAARQSPRSPAMVQHQLNGVLSVMEPDGSGRVLAMAKDVVLALSDSDRERLSKLSNVRKDEDVWEHERNYERNKRMYLSDDVLKDPGSAVVWWLARNDEHVEETVERIGLLAQLSAAANNSEVAPPFRDLLYAPEPEASHAPEHEPEGPAVPPEERVAEQVMRWLGFNGDDPEMVHLAARVAQGVRAMGREEEADRFLRLFADAEPPPDEDPVGPPPDEGGPYVPAG</sequence>
<evidence type="ECO:0000313" key="4">
    <source>
        <dbReference type="Proteomes" id="UP001500443"/>
    </source>
</evidence>
<evidence type="ECO:0008006" key="5">
    <source>
        <dbReference type="Google" id="ProtNLM"/>
    </source>
</evidence>
<evidence type="ECO:0000313" key="3">
    <source>
        <dbReference type="EMBL" id="GAA2114913.1"/>
    </source>
</evidence>
<accession>A0ABP5JAI2</accession>
<gene>
    <name evidence="3" type="ORF">GCM10009802_14610</name>
</gene>
<comment type="caution">
    <text evidence="3">The sequence shown here is derived from an EMBL/GenBank/DDBJ whole genome shotgun (WGS) entry which is preliminary data.</text>
</comment>
<reference evidence="4" key="1">
    <citation type="journal article" date="2019" name="Int. J. Syst. Evol. Microbiol.">
        <title>The Global Catalogue of Microorganisms (GCM) 10K type strain sequencing project: providing services to taxonomists for standard genome sequencing and annotation.</title>
        <authorList>
            <consortium name="The Broad Institute Genomics Platform"/>
            <consortium name="The Broad Institute Genome Sequencing Center for Infectious Disease"/>
            <person name="Wu L."/>
            <person name="Ma J."/>
        </authorList>
    </citation>
    <scope>NUCLEOTIDE SEQUENCE [LARGE SCALE GENOMIC DNA]</scope>
    <source>
        <strain evidence="4">JCM 15481</strain>
    </source>
</reference>
<organism evidence="3 4">
    <name type="scientific">Streptomyces synnematoformans</name>
    <dbReference type="NCBI Taxonomy" id="415721"/>
    <lineage>
        <taxon>Bacteria</taxon>
        <taxon>Bacillati</taxon>
        <taxon>Actinomycetota</taxon>
        <taxon>Actinomycetes</taxon>
        <taxon>Kitasatosporales</taxon>
        <taxon>Streptomycetaceae</taxon>
        <taxon>Streptomyces</taxon>
    </lineage>
</organism>
<keyword evidence="2" id="KW-0472">Membrane</keyword>
<keyword evidence="2" id="KW-1133">Transmembrane helix</keyword>
<proteinExistence type="predicted"/>
<evidence type="ECO:0000256" key="1">
    <source>
        <dbReference type="SAM" id="MobiDB-lite"/>
    </source>
</evidence>